<feature type="region of interest" description="Disordered" evidence="1">
    <location>
        <begin position="265"/>
        <end position="317"/>
    </location>
</feature>
<dbReference type="SUPFAM" id="SSF82199">
    <property type="entry name" value="SET domain"/>
    <property type="match status" value="1"/>
</dbReference>
<feature type="compositionally biased region" description="Basic and acidic residues" evidence="1">
    <location>
        <begin position="502"/>
        <end position="519"/>
    </location>
</feature>
<feature type="region of interest" description="Disordered" evidence="1">
    <location>
        <begin position="1112"/>
        <end position="1135"/>
    </location>
</feature>
<evidence type="ECO:0008006" key="4">
    <source>
        <dbReference type="Google" id="ProtNLM"/>
    </source>
</evidence>
<evidence type="ECO:0000256" key="1">
    <source>
        <dbReference type="SAM" id="MobiDB-lite"/>
    </source>
</evidence>
<feature type="compositionally biased region" description="Low complexity" evidence="1">
    <location>
        <begin position="589"/>
        <end position="607"/>
    </location>
</feature>
<feature type="compositionally biased region" description="Low complexity" evidence="1">
    <location>
        <begin position="265"/>
        <end position="279"/>
    </location>
</feature>
<feature type="compositionally biased region" description="Gly residues" evidence="1">
    <location>
        <begin position="575"/>
        <end position="588"/>
    </location>
</feature>
<feature type="region of interest" description="Disordered" evidence="1">
    <location>
        <begin position="1"/>
        <end position="35"/>
    </location>
</feature>
<reference evidence="2" key="1">
    <citation type="journal article" date="2020" name="bioRxiv">
        <title>Comparative genomics of Chlamydomonas.</title>
        <authorList>
            <person name="Craig R.J."/>
            <person name="Hasan A.R."/>
            <person name="Ness R.W."/>
            <person name="Keightley P.D."/>
        </authorList>
    </citation>
    <scope>NUCLEOTIDE SEQUENCE</scope>
    <source>
        <strain evidence="2">CCAP 11/70</strain>
    </source>
</reference>
<evidence type="ECO:0000313" key="3">
    <source>
        <dbReference type="Proteomes" id="UP000612055"/>
    </source>
</evidence>
<name>A0A836BUX3_9CHLO</name>
<organism evidence="2 3">
    <name type="scientific">Edaphochlamys debaryana</name>
    <dbReference type="NCBI Taxonomy" id="47281"/>
    <lineage>
        <taxon>Eukaryota</taxon>
        <taxon>Viridiplantae</taxon>
        <taxon>Chlorophyta</taxon>
        <taxon>core chlorophytes</taxon>
        <taxon>Chlorophyceae</taxon>
        <taxon>CS clade</taxon>
        <taxon>Chlamydomonadales</taxon>
        <taxon>Chlamydomonadales incertae sedis</taxon>
        <taxon>Edaphochlamys</taxon>
    </lineage>
</organism>
<dbReference type="Proteomes" id="UP000612055">
    <property type="component" value="Unassembled WGS sequence"/>
</dbReference>
<feature type="region of interest" description="Disordered" evidence="1">
    <location>
        <begin position="996"/>
        <end position="1037"/>
    </location>
</feature>
<keyword evidence="3" id="KW-1185">Reference proteome</keyword>
<feature type="region of interest" description="Disordered" evidence="1">
    <location>
        <begin position="344"/>
        <end position="369"/>
    </location>
</feature>
<gene>
    <name evidence="2" type="ORF">HYH03_012098</name>
</gene>
<comment type="caution">
    <text evidence="2">The sequence shown here is derived from an EMBL/GenBank/DDBJ whole genome shotgun (WGS) entry which is preliminary data.</text>
</comment>
<feature type="region of interest" description="Disordered" evidence="1">
    <location>
        <begin position="470"/>
        <end position="520"/>
    </location>
</feature>
<accession>A0A836BUX3</accession>
<dbReference type="OrthoDB" id="548257at2759"/>
<feature type="compositionally biased region" description="Low complexity" evidence="1">
    <location>
        <begin position="554"/>
        <end position="568"/>
    </location>
</feature>
<dbReference type="EMBL" id="JAEHOE010000073">
    <property type="protein sequence ID" value="KAG2489462.1"/>
    <property type="molecule type" value="Genomic_DNA"/>
</dbReference>
<protein>
    <recommendedName>
        <fullName evidence="4">SET domain-containing protein</fullName>
    </recommendedName>
</protein>
<proteinExistence type="predicted"/>
<feature type="region of interest" description="Disordered" evidence="1">
    <location>
        <begin position="137"/>
        <end position="176"/>
    </location>
</feature>
<dbReference type="InterPro" id="IPR046341">
    <property type="entry name" value="SET_dom_sf"/>
</dbReference>
<feature type="region of interest" description="Disordered" evidence="1">
    <location>
        <begin position="551"/>
        <end position="647"/>
    </location>
</feature>
<feature type="compositionally biased region" description="Basic and acidic residues" evidence="1">
    <location>
        <begin position="1009"/>
        <end position="1023"/>
    </location>
</feature>
<sequence>MQPAASGRERPSAPHSPRSDSPAAGEALRTRSDSGRIQALLGPSGETTGAAAAAGTSGGGTLVAVPCPLYPFNGSAGPPALAVAAAAATVAQVGWGGACVPACVWLDEEALGYGDVDLPLASVACLLGLHTAQHGLPPPGLPLRPARARGDPRPPPGPLPGAWLRSRPGRTSPAGAGPAWQLVGLWEWLRRSGAASGDMLVLEAEEELPLSQGAAVAAAAAFSAVRRLTGVSLRLLKPAGTDAAEDGPSGSAGMQVPTSFAANAAATTRTQAPADARTAFNAGTPRRSGGGEQMGADTPPCSRGCASGAGSGPSRRGEALAVLEAPAVEATRMTGAALADANCPDGGGADSCRSDGAHPTDGGVLGTPTPSLISAAAALRSAVPLGGAAGRGGSSGEAQQALPRMAHQAVHAALRTMPGPGTPAAEPVAAARSQGYAAAPGSGGEGLGNGAAFHQAMVVLGSAGGSSGWGSGALTGQQPPAAALDPGSAPDGGGGVSRKRGRDNLEGSEHVKDSLREEAAAAVQEAAAEVMKAAPSGPVVVRRTWGGIQGARGQGAASLGGATGSGQLPSWRALLGGGGSGSGTGSGSGSETESSAYEPSTSSASSAGDLEDESPAKHTAAAHRAKAKAVPGAIRTHASRSRLRGAAGVEGSRGDVCLAAASAGGDGGRAKGQADREDAVGTAAVAAVYPLRLLGGSLRCHVACLQHAFLAELRDSGAAQPVQLYGRLPDGSVRSYDGVRLGMSGTSRPTWQLSGYQVLLADVAGGKDRVASTPFRLAVLEDGRAVVEAGEVTEPEPRIIRASALSRGAYMAVPMDNLSGLLGLSAEQLACLKGHLQLRVRASVAGSPGAEELEGVYLFPPKGKGGWGIRGLQPWLSRSGAAVGDLLALGRAEELPPAPGADAGAGPSTAGAAADGGSVPAITARLFCTGAGGAATAVQQAAEALSPGRAAHEGCTASSKRGCGHADASQAATTDHQAALSPGRVDVGGAVACRKWGRQASEGPQATRGVEDPIARHTRRDGTAGRAGSSSDEGHTHQPLLEGQIATATASDRLASPVPDYLSTGGGTAAASTPCASSGKGNECHAVAVAESWGHAGSGAGKCGGGCSCRPEAQPGGSTGRRSPRLAAQPPAPSCAGLPAASISRLQGYVPPGELPPLRPGELRLCGLTFHPAVDPAVRAALGLWEAAQPGAADPAADPFALQAGPEGAAPGELDPLVLRTSLADLLGLTAPAGAAAGPLPEGPVACGLVAPCGDPAQGHSGLRATARIAAGSAVCVVGGYVLPRGAAEELVASGLSQCRPEVRAQVAATLEGSGSGGGSTASLQAAWRLMVGSLMLPYDLPYGLAEWRAPEEAVDGGPAGTLRLSQLGYGGVGALVSDYRMQATGDEGEGDASPLHVTAPGPNCTILSVSVRGVCLPVLVALRDIAPGERLLRDYGEGWWRELDAAWEAAEREGVALQALL</sequence>
<feature type="compositionally biased region" description="Low complexity" evidence="1">
    <location>
        <begin position="300"/>
        <end position="317"/>
    </location>
</feature>
<dbReference type="CDD" id="cd08161">
    <property type="entry name" value="SET"/>
    <property type="match status" value="1"/>
</dbReference>
<evidence type="ECO:0000313" key="2">
    <source>
        <dbReference type="EMBL" id="KAG2489462.1"/>
    </source>
</evidence>